<dbReference type="OrthoDB" id="414243at2759"/>
<dbReference type="Gene3D" id="3.40.30.10">
    <property type="entry name" value="Glutaredoxin"/>
    <property type="match status" value="2"/>
</dbReference>
<proteinExistence type="inferred from homology"/>
<dbReference type="GeneID" id="113496740"/>
<reference evidence="9" key="1">
    <citation type="submission" date="2025-08" db="UniProtKB">
        <authorList>
            <consortium name="RefSeq"/>
        </authorList>
    </citation>
    <scope>IDENTIFICATION</scope>
</reference>
<dbReference type="InterPro" id="IPR010987">
    <property type="entry name" value="Glutathione-S-Trfase_C-like"/>
</dbReference>
<comment type="subunit">
    <text evidence="1">Homodimer.</text>
</comment>
<dbReference type="GO" id="GO:0006749">
    <property type="term" value="P:glutathione metabolic process"/>
    <property type="evidence" value="ECO:0007669"/>
    <property type="project" value="TreeGrafter"/>
</dbReference>
<dbReference type="SFLD" id="SFLDG00363">
    <property type="entry name" value="AMPS_(cytGST):_Alpha-__Mu-__Pi"/>
    <property type="match status" value="2"/>
</dbReference>
<evidence type="ECO:0000256" key="1">
    <source>
        <dbReference type="ARBA" id="ARBA00011738"/>
    </source>
</evidence>
<keyword evidence="8" id="KW-1185">Reference proteome</keyword>
<feature type="domain" description="GST N-terminal" evidence="6">
    <location>
        <begin position="212"/>
        <end position="291"/>
    </location>
</feature>
<dbReference type="Pfam" id="PF02798">
    <property type="entry name" value="GST_N"/>
    <property type="match status" value="2"/>
</dbReference>
<dbReference type="Gene3D" id="1.20.1050.10">
    <property type="match status" value="2"/>
</dbReference>
<dbReference type="GO" id="GO:0004364">
    <property type="term" value="F:glutathione transferase activity"/>
    <property type="evidence" value="ECO:0007669"/>
    <property type="project" value="UniProtKB-EC"/>
</dbReference>
<dbReference type="SFLD" id="SFLDG01205">
    <property type="entry name" value="AMPS.1"/>
    <property type="match status" value="2"/>
</dbReference>
<dbReference type="CDD" id="cd03039">
    <property type="entry name" value="GST_N_Sigma_like"/>
    <property type="match status" value="2"/>
</dbReference>
<evidence type="ECO:0000256" key="3">
    <source>
        <dbReference type="ARBA" id="ARBA00022679"/>
    </source>
</evidence>
<feature type="domain" description="GST C-terminal" evidence="7">
    <location>
        <begin position="82"/>
        <end position="212"/>
    </location>
</feature>
<dbReference type="CDD" id="cd03192">
    <property type="entry name" value="GST_C_Sigma_like"/>
    <property type="match status" value="2"/>
</dbReference>
<gene>
    <name evidence="9" type="primary">LOC113496740</name>
</gene>
<evidence type="ECO:0000256" key="2">
    <source>
        <dbReference type="ARBA" id="ARBA00012452"/>
    </source>
</evidence>
<evidence type="ECO:0000256" key="5">
    <source>
        <dbReference type="ARBA" id="ARBA00047960"/>
    </source>
</evidence>
<dbReference type="SUPFAM" id="SSF52833">
    <property type="entry name" value="Thioredoxin-like"/>
    <property type="match status" value="2"/>
</dbReference>
<dbReference type="RefSeq" id="XP_026731860.1">
    <property type="nucleotide sequence ID" value="XM_026876059.1"/>
</dbReference>
<dbReference type="KEGG" id="tnl:113496740"/>
<evidence type="ECO:0000259" key="7">
    <source>
        <dbReference type="PROSITE" id="PS50405"/>
    </source>
</evidence>
<protein>
    <recommendedName>
        <fullName evidence="2">glutathione transferase</fullName>
        <ecNumber evidence="2">2.5.1.18</ecNumber>
    </recommendedName>
</protein>
<accession>A0A7E5VU43</accession>
<evidence type="ECO:0000256" key="4">
    <source>
        <dbReference type="ARBA" id="ARBA00038317"/>
    </source>
</evidence>
<dbReference type="EC" id="2.5.1.18" evidence="2"/>
<name>A0A7E5VU43_TRINI</name>
<keyword evidence="3" id="KW-0808">Transferase</keyword>
<dbReference type="PANTHER" id="PTHR11571:SF224">
    <property type="entry name" value="HEMATOPOIETIC PROSTAGLANDIN D SYNTHASE"/>
    <property type="match status" value="1"/>
</dbReference>
<comment type="similarity">
    <text evidence="4">Belongs to the GST superfamily. Sigma family.</text>
</comment>
<dbReference type="InterPro" id="IPR036249">
    <property type="entry name" value="Thioredoxin-like_sf"/>
</dbReference>
<feature type="domain" description="GST N-terminal" evidence="6">
    <location>
        <begin position="1"/>
        <end position="80"/>
    </location>
</feature>
<dbReference type="InterPro" id="IPR004046">
    <property type="entry name" value="GST_C"/>
</dbReference>
<dbReference type="Proteomes" id="UP000322000">
    <property type="component" value="Chromosome 8"/>
</dbReference>
<dbReference type="Pfam" id="PF14497">
    <property type="entry name" value="GST_C_3"/>
    <property type="match status" value="2"/>
</dbReference>
<dbReference type="FunFam" id="1.20.1050.10:FF:000030">
    <property type="entry name" value="Glutathione S-transferase S1"/>
    <property type="match status" value="1"/>
</dbReference>
<dbReference type="InterPro" id="IPR050213">
    <property type="entry name" value="GST_superfamily"/>
</dbReference>
<dbReference type="InterPro" id="IPR040079">
    <property type="entry name" value="Glutathione_S-Trfase"/>
</dbReference>
<dbReference type="SFLD" id="SFLDS00019">
    <property type="entry name" value="Glutathione_Transferase_(cytos"/>
    <property type="match status" value="2"/>
</dbReference>
<dbReference type="AlphaFoldDB" id="A0A7E5VU43"/>
<feature type="domain" description="GST C-terminal" evidence="7">
    <location>
        <begin position="293"/>
        <end position="416"/>
    </location>
</feature>
<evidence type="ECO:0000313" key="8">
    <source>
        <dbReference type="Proteomes" id="UP000322000"/>
    </source>
</evidence>
<organism evidence="8 9">
    <name type="scientific">Trichoplusia ni</name>
    <name type="common">Cabbage looper</name>
    <dbReference type="NCBI Taxonomy" id="7111"/>
    <lineage>
        <taxon>Eukaryota</taxon>
        <taxon>Metazoa</taxon>
        <taxon>Ecdysozoa</taxon>
        <taxon>Arthropoda</taxon>
        <taxon>Hexapoda</taxon>
        <taxon>Insecta</taxon>
        <taxon>Pterygota</taxon>
        <taxon>Neoptera</taxon>
        <taxon>Endopterygota</taxon>
        <taxon>Lepidoptera</taxon>
        <taxon>Glossata</taxon>
        <taxon>Ditrysia</taxon>
        <taxon>Noctuoidea</taxon>
        <taxon>Noctuidae</taxon>
        <taxon>Plusiinae</taxon>
        <taxon>Trichoplusia</taxon>
    </lineage>
</organism>
<comment type="catalytic activity">
    <reaction evidence="5">
        <text>RX + glutathione = an S-substituted glutathione + a halide anion + H(+)</text>
        <dbReference type="Rhea" id="RHEA:16437"/>
        <dbReference type="ChEBI" id="CHEBI:15378"/>
        <dbReference type="ChEBI" id="CHEBI:16042"/>
        <dbReference type="ChEBI" id="CHEBI:17792"/>
        <dbReference type="ChEBI" id="CHEBI:57925"/>
        <dbReference type="ChEBI" id="CHEBI:90779"/>
        <dbReference type="EC" id="2.5.1.18"/>
    </reaction>
</comment>
<dbReference type="InterPro" id="IPR036282">
    <property type="entry name" value="Glutathione-S-Trfase_C_sf"/>
</dbReference>
<evidence type="ECO:0000313" key="9">
    <source>
        <dbReference type="RefSeq" id="XP_026731860.1"/>
    </source>
</evidence>
<dbReference type="InterPro" id="IPR004045">
    <property type="entry name" value="Glutathione_S-Trfase_N"/>
</dbReference>
<dbReference type="PROSITE" id="PS50404">
    <property type="entry name" value="GST_NTER"/>
    <property type="match status" value="2"/>
</dbReference>
<dbReference type="PROSITE" id="PS50405">
    <property type="entry name" value="GST_CTER"/>
    <property type="match status" value="2"/>
</dbReference>
<sequence length="416" mass="48496">MAKKLHYFNVNGLAEAIRYILHYTKQEFEDIRHDLATWPDEEFKKALPFGQLPIYLEGDKVLNQSLAITKYVARDSDLIPADHWQQAVLDSTVYNIYDFVKSLVQYNQEKDETKKQAIKKVIVEETVDFYFSRFEKHLAENGGFFIGKLSWAEFVLVGVIEAFNLFVNIEIEKNYPSVKKLVEKITHLPGVKEYIASRGPYKAPQFRKKSKMAKKLHYFNLIAIAEPIRYILYYTKQDFEDIRHSFANWPDPEVKKILPFGQFPLYEEGDKTLNQSLAIAKYVARDSDLIPADPWQQAILDSTAFNIYDYWKCILNYLHEKDPAKKAALRKVIEEETIDFYFSRFEKHLKENGGFFIGKLSWVEFVLCALIEGSDVFLGLEVEKNYPFVKALVEKVKNLPGVKEYIASRVCDKINL</sequence>
<evidence type="ECO:0000259" key="6">
    <source>
        <dbReference type="PROSITE" id="PS50404"/>
    </source>
</evidence>
<dbReference type="SUPFAM" id="SSF47616">
    <property type="entry name" value="GST C-terminal domain-like"/>
    <property type="match status" value="2"/>
</dbReference>
<dbReference type="PANTHER" id="PTHR11571">
    <property type="entry name" value="GLUTATHIONE S-TRANSFERASE"/>
    <property type="match status" value="1"/>
</dbReference>
<dbReference type="InParanoid" id="A0A7E5VU43"/>